<dbReference type="RefSeq" id="WP_156204290.1">
    <property type="nucleotide sequence ID" value="NZ_CP046457.1"/>
</dbReference>
<evidence type="ECO:0000313" key="2">
    <source>
        <dbReference type="EMBL" id="QGU00514.1"/>
    </source>
</evidence>
<evidence type="ECO:0000259" key="1">
    <source>
        <dbReference type="PROSITE" id="PS51831"/>
    </source>
</evidence>
<sequence>MKRVELLVKDTLYNEYLERNVESETDIEVCRHDLQHHIDVARILYILVLEHNDLNYFMRESGITGKLAAKEVIYAAGLLHDVAKWKEYKIGVDHASQGSKLAREILPRAFFNPMETDIVCQAIYEHRNISRDMSFLGERLHRADNLSRVCSHCTYAGKCPKVMNKEIGISMTSFEY</sequence>
<dbReference type="SUPFAM" id="SSF109604">
    <property type="entry name" value="HD-domain/PDEase-like"/>
    <property type="match status" value="1"/>
</dbReference>
<dbReference type="OrthoDB" id="1669667at2"/>
<organism evidence="2 3">
    <name type="scientific">Candidatus Syntrophocurvum alkaliphilum</name>
    <dbReference type="NCBI Taxonomy" id="2293317"/>
    <lineage>
        <taxon>Bacteria</taxon>
        <taxon>Bacillati</taxon>
        <taxon>Bacillota</taxon>
        <taxon>Clostridia</taxon>
        <taxon>Eubacteriales</taxon>
        <taxon>Syntrophomonadaceae</taxon>
        <taxon>Candidatus Syntrophocurvum</taxon>
    </lineage>
</organism>
<evidence type="ECO:0000313" key="3">
    <source>
        <dbReference type="Proteomes" id="UP000426444"/>
    </source>
</evidence>
<keyword evidence="3" id="KW-1185">Reference proteome</keyword>
<dbReference type="Proteomes" id="UP000426444">
    <property type="component" value="Chromosome"/>
</dbReference>
<dbReference type="KEGG" id="salq:SYNTR_1920"/>
<dbReference type="Gene3D" id="1.10.3210.10">
    <property type="entry name" value="Hypothetical protein af1432"/>
    <property type="match status" value="1"/>
</dbReference>
<dbReference type="PROSITE" id="PS51831">
    <property type="entry name" value="HD"/>
    <property type="match status" value="1"/>
</dbReference>
<reference evidence="3" key="1">
    <citation type="journal article" date="2019" name="Microbiology">
        <title>Complete Genome Sequence of an Uncultured Bacterium of the Candidate Phylum Bipolaricaulota.</title>
        <authorList>
            <person name="Kadnikov V.V."/>
            <person name="Mardanov A.V."/>
            <person name="Beletsky A.V."/>
            <person name="Frank Y.A."/>
            <person name="Karnachuk O.V."/>
            <person name="Ravin N.V."/>
        </authorList>
    </citation>
    <scope>NUCLEOTIDE SEQUENCE [LARGE SCALE GENOMIC DNA]</scope>
</reference>
<dbReference type="InterPro" id="IPR006674">
    <property type="entry name" value="HD_domain"/>
</dbReference>
<name>A0A6I6DHW5_9FIRM</name>
<dbReference type="CDD" id="cd00077">
    <property type="entry name" value="HDc"/>
    <property type="match status" value="1"/>
</dbReference>
<proteinExistence type="predicted"/>
<protein>
    <submittedName>
        <fullName evidence="2">DHNTP pyrophosphatase</fullName>
    </submittedName>
</protein>
<dbReference type="Pfam" id="PF01966">
    <property type="entry name" value="HD"/>
    <property type="match status" value="1"/>
</dbReference>
<dbReference type="AlphaFoldDB" id="A0A6I6DHW5"/>
<accession>A0A6I6DHW5</accession>
<dbReference type="InterPro" id="IPR003607">
    <property type="entry name" value="HD/PDEase_dom"/>
</dbReference>
<dbReference type="EMBL" id="CP046457">
    <property type="protein sequence ID" value="QGU00514.1"/>
    <property type="molecule type" value="Genomic_DNA"/>
</dbReference>
<gene>
    <name evidence="2" type="ORF">SYNTR_1920</name>
</gene>
<feature type="domain" description="HD" evidence="1">
    <location>
        <begin position="53"/>
        <end position="149"/>
    </location>
</feature>